<feature type="region of interest" description="Disordered" evidence="1">
    <location>
        <begin position="20"/>
        <end position="93"/>
    </location>
</feature>
<sequence>MKLSLSLTLLTTLPFTLANAPESHDAPLKRTPDNAPRPIARDPSFAFLKRAPSNEAHDSVAHDIVPRAEEKRDPVNKANIPHAPEPAPKNRKLGKRLNLMKGVGEIILRPAKEELKDEDSEQWRQIATKKWNWREGKDGDDQGEEGEQGEEEEEQDDVARQQKEEVERKLQAEDNRKKQEAQAKKEQLQRERNEPGGRLYDRSGVFSVRAVWFLASGRLGLNILVAIVNLSSKNVHDMKFA</sequence>
<dbReference type="Proteomes" id="UP000799324">
    <property type="component" value="Unassembled WGS sequence"/>
</dbReference>
<accession>A0A6A6TQU6</accession>
<feature type="compositionally biased region" description="Basic and acidic residues" evidence="1">
    <location>
        <begin position="157"/>
        <end position="196"/>
    </location>
</feature>
<feature type="signal peptide" evidence="2">
    <location>
        <begin position="1"/>
        <end position="18"/>
    </location>
</feature>
<protein>
    <submittedName>
        <fullName evidence="3">Uncharacterized protein</fullName>
    </submittedName>
</protein>
<evidence type="ECO:0000313" key="3">
    <source>
        <dbReference type="EMBL" id="KAF2662182.1"/>
    </source>
</evidence>
<proteinExistence type="predicted"/>
<feature type="chain" id="PRO_5025466522" evidence="2">
    <location>
        <begin position="19"/>
        <end position="241"/>
    </location>
</feature>
<evidence type="ECO:0000256" key="2">
    <source>
        <dbReference type="SAM" id="SignalP"/>
    </source>
</evidence>
<feature type="region of interest" description="Disordered" evidence="1">
    <location>
        <begin position="130"/>
        <end position="196"/>
    </location>
</feature>
<evidence type="ECO:0000313" key="4">
    <source>
        <dbReference type="Proteomes" id="UP000799324"/>
    </source>
</evidence>
<dbReference type="EMBL" id="MU004290">
    <property type="protein sequence ID" value="KAF2662182.1"/>
    <property type="molecule type" value="Genomic_DNA"/>
</dbReference>
<feature type="compositionally biased region" description="Basic and acidic residues" evidence="1">
    <location>
        <begin position="22"/>
        <end position="32"/>
    </location>
</feature>
<name>A0A6A6TQU6_9PLEO</name>
<keyword evidence="4" id="KW-1185">Reference proteome</keyword>
<organism evidence="3 4">
    <name type="scientific">Lophiostoma macrostomum CBS 122681</name>
    <dbReference type="NCBI Taxonomy" id="1314788"/>
    <lineage>
        <taxon>Eukaryota</taxon>
        <taxon>Fungi</taxon>
        <taxon>Dikarya</taxon>
        <taxon>Ascomycota</taxon>
        <taxon>Pezizomycotina</taxon>
        <taxon>Dothideomycetes</taxon>
        <taxon>Pleosporomycetidae</taxon>
        <taxon>Pleosporales</taxon>
        <taxon>Lophiostomataceae</taxon>
        <taxon>Lophiostoma</taxon>
    </lineage>
</organism>
<feature type="compositionally biased region" description="Basic and acidic residues" evidence="1">
    <location>
        <begin position="55"/>
        <end position="75"/>
    </location>
</feature>
<reference evidence="3" key="1">
    <citation type="journal article" date="2020" name="Stud. Mycol.">
        <title>101 Dothideomycetes genomes: a test case for predicting lifestyles and emergence of pathogens.</title>
        <authorList>
            <person name="Haridas S."/>
            <person name="Albert R."/>
            <person name="Binder M."/>
            <person name="Bloem J."/>
            <person name="Labutti K."/>
            <person name="Salamov A."/>
            <person name="Andreopoulos B."/>
            <person name="Baker S."/>
            <person name="Barry K."/>
            <person name="Bills G."/>
            <person name="Bluhm B."/>
            <person name="Cannon C."/>
            <person name="Castanera R."/>
            <person name="Culley D."/>
            <person name="Daum C."/>
            <person name="Ezra D."/>
            <person name="Gonzalez J."/>
            <person name="Henrissat B."/>
            <person name="Kuo A."/>
            <person name="Liang C."/>
            <person name="Lipzen A."/>
            <person name="Lutzoni F."/>
            <person name="Magnuson J."/>
            <person name="Mondo S."/>
            <person name="Nolan M."/>
            <person name="Ohm R."/>
            <person name="Pangilinan J."/>
            <person name="Park H.-J."/>
            <person name="Ramirez L."/>
            <person name="Alfaro M."/>
            <person name="Sun H."/>
            <person name="Tritt A."/>
            <person name="Yoshinaga Y."/>
            <person name="Zwiers L.-H."/>
            <person name="Turgeon B."/>
            <person name="Goodwin S."/>
            <person name="Spatafora J."/>
            <person name="Crous P."/>
            <person name="Grigoriev I."/>
        </authorList>
    </citation>
    <scope>NUCLEOTIDE SEQUENCE</scope>
    <source>
        <strain evidence="3">CBS 122681</strain>
    </source>
</reference>
<gene>
    <name evidence="3" type="ORF">K491DRAFT_282275</name>
</gene>
<dbReference type="AlphaFoldDB" id="A0A6A6TQU6"/>
<evidence type="ECO:0000256" key="1">
    <source>
        <dbReference type="SAM" id="MobiDB-lite"/>
    </source>
</evidence>
<feature type="compositionally biased region" description="Acidic residues" evidence="1">
    <location>
        <begin position="141"/>
        <end position="156"/>
    </location>
</feature>
<keyword evidence="2" id="KW-0732">Signal</keyword>